<feature type="transmembrane region" description="Helical" evidence="1">
    <location>
        <begin position="242"/>
        <end position="263"/>
    </location>
</feature>
<feature type="transmembrane region" description="Helical" evidence="1">
    <location>
        <begin position="377"/>
        <end position="396"/>
    </location>
</feature>
<feature type="transmembrane region" description="Helical" evidence="1">
    <location>
        <begin position="346"/>
        <end position="365"/>
    </location>
</feature>
<dbReference type="Proteomes" id="UP001597158">
    <property type="component" value="Unassembled WGS sequence"/>
</dbReference>
<organism evidence="2 3">
    <name type="scientific">Thauera mechernichensis</name>
    <dbReference type="NCBI Taxonomy" id="82788"/>
    <lineage>
        <taxon>Bacteria</taxon>
        <taxon>Pseudomonadati</taxon>
        <taxon>Pseudomonadota</taxon>
        <taxon>Betaproteobacteria</taxon>
        <taxon>Rhodocyclales</taxon>
        <taxon>Zoogloeaceae</taxon>
        <taxon>Thauera</taxon>
    </lineage>
</organism>
<evidence type="ECO:0000313" key="3">
    <source>
        <dbReference type="Proteomes" id="UP001597158"/>
    </source>
</evidence>
<keyword evidence="3" id="KW-1185">Reference proteome</keyword>
<accession>A0ABW3WDB9</accession>
<feature type="transmembrane region" description="Helical" evidence="1">
    <location>
        <begin position="293"/>
        <end position="313"/>
    </location>
</feature>
<gene>
    <name evidence="2" type="ORF">ACFQ4M_04955</name>
</gene>
<feature type="transmembrane region" description="Helical" evidence="1">
    <location>
        <begin position="148"/>
        <end position="168"/>
    </location>
</feature>
<evidence type="ECO:0000256" key="1">
    <source>
        <dbReference type="SAM" id="Phobius"/>
    </source>
</evidence>
<proteinExistence type="predicted"/>
<keyword evidence="1" id="KW-0472">Membrane</keyword>
<reference evidence="3" key="1">
    <citation type="journal article" date="2019" name="Int. J. Syst. Evol. Microbiol.">
        <title>The Global Catalogue of Microorganisms (GCM) 10K type strain sequencing project: providing services to taxonomists for standard genome sequencing and annotation.</title>
        <authorList>
            <consortium name="The Broad Institute Genomics Platform"/>
            <consortium name="The Broad Institute Genome Sequencing Center for Infectious Disease"/>
            <person name="Wu L."/>
            <person name="Ma J."/>
        </authorList>
    </citation>
    <scope>NUCLEOTIDE SEQUENCE [LARGE SCALE GENOMIC DNA]</scope>
    <source>
        <strain evidence="3">CCUG 48884</strain>
    </source>
</reference>
<feature type="transmembrane region" description="Helical" evidence="1">
    <location>
        <begin position="180"/>
        <end position="213"/>
    </location>
</feature>
<keyword evidence="1" id="KW-0812">Transmembrane</keyword>
<keyword evidence="1" id="KW-1133">Transmembrane helix</keyword>
<protein>
    <recommendedName>
        <fullName evidence="4">Glycosyltransferase RgtA/B/C/D-like domain-containing protein</fullName>
    </recommendedName>
</protein>
<evidence type="ECO:0008006" key="4">
    <source>
        <dbReference type="Google" id="ProtNLM"/>
    </source>
</evidence>
<feature type="transmembrane region" description="Helical" evidence="1">
    <location>
        <begin position="219"/>
        <end position="235"/>
    </location>
</feature>
<sequence length="545" mass="59179">MRSHLADGSGGHLFKRLLWLALVGAVVIVAFARTPLGDVHWDSPIYLYQAKRFAETPYVNDIAASSRQIVAQIAGNWPEDEGYSEAYWRASRLGHIAILGVLVDVLGSTANAVLAAHWLFVIAMPLGLFAWCRVALLAGRLIEPGERLGLGLCFSALLFVLSDIYAYLSGNLVSEVISFGLGGAAVWALLAAVSTGAVMLAAVSGVLAVLGYMVRVESVWAWLAFMLAFLAFAPAQPARQMLLRCYVIAGAVALLGYALYAWFFHPLADPRHYLEFAGSLVDRARSGVHPLNLVFVVGGMLWLGAALALALFVRSPVVRFGGLWLLLAGLPSWWLVAAGSEVQTRMLIGLVPPLVLLSALGWCWVFGGWRTPMRRGMLGATLVLLLIVRPPVYGWLVEQPGVWRIQRLGAAMFVPKYERIDYQPQAMAVISAHVFDAQAVPTVLLRGVTVQQEYLNLIRFFGPSYSSDARLALVGDPTNPGACEHKLDRPDEPVRFCTGFAGESALPAAVEAGRVFNLRRDQVAPLLGATERLRAGGFVLEHLGR</sequence>
<feature type="transmembrane region" description="Helical" evidence="1">
    <location>
        <begin position="118"/>
        <end position="142"/>
    </location>
</feature>
<feature type="transmembrane region" description="Helical" evidence="1">
    <location>
        <begin position="320"/>
        <end position="340"/>
    </location>
</feature>
<name>A0ABW3WDB9_9RHOO</name>
<feature type="transmembrane region" description="Helical" evidence="1">
    <location>
        <begin position="86"/>
        <end position="106"/>
    </location>
</feature>
<comment type="caution">
    <text evidence="2">The sequence shown here is derived from an EMBL/GenBank/DDBJ whole genome shotgun (WGS) entry which is preliminary data.</text>
</comment>
<dbReference type="RefSeq" id="WP_277834091.1">
    <property type="nucleotide sequence ID" value="NZ_JARQZE010000011.1"/>
</dbReference>
<dbReference type="EMBL" id="JBHTMC010000009">
    <property type="protein sequence ID" value="MFD1262923.1"/>
    <property type="molecule type" value="Genomic_DNA"/>
</dbReference>
<evidence type="ECO:0000313" key="2">
    <source>
        <dbReference type="EMBL" id="MFD1262923.1"/>
    </source>
</evidence>